<reference evidence="3" key="1">
    <citation type="journal article" date="2019" name="Int. J. Syst. Evol. Microbiol.">
        <title>The Global Catalogue of Microorganisms (GCM) 10K type strain sequencing project: providing services to taxonomists for standard genome sequencing and annotation.</title>
        <authorList>
            <consortium name="The Broad Institute Genomics Platform"/>
            <consortium name="The Broad Institute Genome Sequencing Center for Infectious Disease"/>
            <person name="Wu L."/>
            <person name="Ma J."/>
        </authorList>
    </citation>
    <scope>NUCLEOTIDE SEQUENCE [LARGE SCALE GENOMIC DNA]</scope>
    <source>
        <strain evidence="3">KCTC 42644</strain>
    </source>
</reference>
<proteinExistence type="predicted"/>
<gene>
    <name evidence="2" type="ORF">ACFOMD_04210</name>
</gene>
<protein>
    <submittedName>
        <fullName evidence="2">Uncharacterized protein</fullName>
    </submittedName>
</protein>
<dbReference type="Proteomes" id="UP001595615">
    <property type="component" value="Unassembled WGS sequence"/>
</dbReference>
<evidence type="ECO:0000256" key="1">
    <source>
        <dbReference type="SAM" id="SignalP"/>
    </source>
</evidence>
<name>A0ABV7X6J7_9SPHN</name>
<organism evidence="2 3">
    <name type="scientific">Sphingoaurantiacus capsulatus</name>
    <dbReference type="NCBI Taxonomy" id="1771310"/>
    <lineage>
        <taxon>Bacteria</taxon>
        <taxon>Pseudomonadati</taxon>
        <taxon>Pseudomonadota</taxon>
        <taxon>Alphaproteobacteria</taxon>
        <taxon>Sphingomonadales</taxon>
        <taxon>Sphingosinicellaceae</taxon>
        <taxon>Sphingoaurantiacus</taxon>
    </lineage>
</organism>
<keyword evidence="3" id="KW-1185">Reference proteome</keyword>
<comment type="caution">
    <text evidence="2">The sequence shown here is derived from an EMBL/GenBank/DDBJ whole genome shotgun (WGS) entry which is preliminary data.</text>
</comment>
<dbReference type="EMBL" id="JBHRXV010000003">
    <property type="protein sequence ID" value="MFC3711760.1"/>
    <property type="molecule type" value="Genomic_DNA"/>
</dbReference>
<feature type="chain" id="PRO_5045613015" evidence="1">
    <location>
        <begin position="24"/>
        <end position="97"/>
    </location>
</feature>
<keyword evidence="1" id="KW-0732">Signal</keyword>
<sequence length="97" mass="9834">MNRALITAPAAFLISATMIFATAAPAAAAERCAAVPTQVRAAAATADASAAKQALRFASVGEKLCEAGNDRAANKKFEAAFAALGIDGEQQLALLKK</sequence>
<evidence type="ECO:0000313" key="2">
    <source>
        <dbReference type="EMBL" id="MFC3711760.1"/>
    </source>
</evidence>
<evidence type="ECO:0000313" key="3">
    <source>
        <dbReference type="Proteomes" id="UP001595615"/>
    </source>
</evidence>
<dbReference type="RefSeq" id="WP_380857309.1">
    <property type="nucleotide sequence ID" value="NZ_JBHRXV010000003.1"/>
</dbReference>
<accession>A0ABV7X6J7</accession>
<feature type="signal peptide" evidence="1">
    <location>
        <begin position="1"/>
        <end position="23"/>
    </location>
</feature>